<organism evidence="1 2">
    <name type="scientific">Streptomyces erythrochromogenes</name>
    <dbReference type="NCBI Taxonomy" id="285574"/>
    <lineage>
        <taxon>Bacteria</taxon>
        <taxon>Bacillati</taxon>
        <taxon>Actinomycetota</taxon>
        <taxon>Actinomycetes</taxon>
        <taxon>Kitasatosporales</taxon>
        <taxon>Streptomycetaceae</taxon>
        <taxon>Streptomyces</taxon>
    </lineage>
</organism>
<reference evidence="1" key="1">
    <citation type="submission" date="2022-10" db="EMBL/GenBank/DDBJ databases">
        <title>The complete genomes of actinobacterial strains from the NBC collection.</title>
        <authorList>
            <person name="Joergensen T.S."/>
            <person name="Alvarez Arevalo M."/>
            <person name="Sterndorff E.B."/>
            <person name="Faurdal D."/>
            <person name="Vuksanovic O."/>
            <person name="Mourched A.-S."/>
            <person name="Charusanti P."/>
            <person name="Shaw S."/>
            <person name="Blin K."/>
            <person name="Weber T."/>
        </authorList>
    </citation>
    <scope>NUCLEOTIDE SEQUENCE</scope>
    <source>
        <strain evidence="1">NBC_00303</strain>
        <plasmid evidence="1">unnamed1</plasmid>
    </source>
</reference>
<accession>A0ABZ1QPA9</accession>
<name>A0ABZ1QPA9_9ACTN</name>
<dbReference type="Proteomes" id="UP001432312">
    <property type="component" value="Plasmid unnamed1"/>
</dbReference>
<keyword evidence="2" id="KW-1185">Reference proteome</keyword>
<dbReference type="GeneID" id="95502287"/>
<evidence type="ECO:0000313" key="2">
    <source>
        <dbReference type="Proteomes" id="UP001432312"/>
    </source>
</evidence>
<proteinExistence type="predicted"/>
<evidence type="ECO:0000313" key="1">
    <source>
        <dbReference type="EMBL" id="WUN84526.1"/>
    </source>
</evidence>
<sequence>MSDPVTRPPVWLTLPDGQEVRARLHARRWTPAGWRYRVGMPVWSVTADQHVEPVEYTVWVPAGGDEYVRPVEGQDYSAVPVEARAPSHPYLAPPPPGTDLRWAWTIERTRGGAVLHEYGCGRAPADGPELSLDDAVTAYARPSARACGECAAAEVLDRL</sequence>
<dbReference type="InterPro" id="IPR046200">
    <property type="entry name" value="DUF6233"/>
</dbReference>
<dbReference type="Pfam" id="PF19746">
    <property type="entry name" value="DUF6233"/>
    <property type="match status" value="1"/>
</dbReference>
<dbReference type="EMBL" id="CP108037">
    <property type="protein sequence ID" value="WUN84526.1"/>
    <property type="molecule type" value="Genomic_DNA"/>
</dbReference>
<keyword evidence="1" id="KW-0614">Plasmid</keyword>
<protein>
    <submittedName>
        <fullName evidence="1">DUF6233 domain-containing protein</fullName>
    </submittedName>
</protein>
<dbReference type="RefSeq" id="WP_328741246.1">
    <property type="nucleotide sequence ID" value="NZ_CP108037.1"/>
</dbReference>
<gene>
    <name evidence="1" type="ORF">OHA91_39570</name>
</gene>
<geneLocation type="plasmid" evidence="1 2">
    <name>unnamed1</name>
</geneLocation>